<dbReference type="InterPro" id="IPR012678">
    <property type="entry name" value="Ribosomal_uL23/eL15/eS24_sf"/>
</dbReference>
<dbReference type="AlphaFoldDB" id="A0AAV5ADF1"/>
<evidence type="ECO:0000256" key="2">
    <source>
        <dbReference type="ARBA" id="ARBA00022980"/>
    </source>
</evidence>
<dbReference type="GO" id="GO:0003735">
    <property type="term" value="F:structural constituent of ribosome"/>
    <property type="evidence" value="ECO:0007669"/>
    <property type="project" value="InterPro"/>
</dbReference>
<evidence type="ECO:0000313" key="6">
    <source>
        <dbReference type="Proteomes" id="UP001050691"/>
    </source>
</evidence>
<dbReference type="InterPro" id="IPR012677">
    <property type="entry name" value="Nucleotide-bd_a/b_plait_sf"/>
</dbReference>
<dbReference type="SUPFAM" id="SSF54189">
    <property type="entry name" value="Ribosomal proteins S24e, L23 and L15e"/>
    <property type="match status" value="1"/>
</dbReference>
<dbReference type="GO" id="GO:0005762">
    <property type="term" value="C:mitochondrial large ribosomal subunit"/>
    <property type="evidence" value="ECO:0007669"/>
    <property type="project" value="TreeGrafter"/>
</dbReference>
<dbReference type="Gene3D" id="3.30.70.330">
    <property type="match status" value="1"/>
</dbReference>
<dbReference type="Proteomes" id="UP001050691">
    <property type="component" value="Unassembled WGS sequence"/>
</dbReference>
<proteinExistence type="inferred from homology"/>
<reference evidence="5" key="1">
    <citation type="submission" date="2021-10" db="EMBL/GenBank/DDBJ databases">
        <title>De novo Genome Assembly of Clathrus columnatus (Basidiomycota, Fungi) Using Illumina and Nanopore Sequence Data.</title>
        <authorList>
            <person name="Ogiso-Tanaka E."/>
            <person name="Itagaki H."/>
            <person name="Hosoya T."/>
            <person name="Hosaka K."/>
        </authorList>
    </citation>
    <scope>NUCLEOTIDE SEQUENCE</scope>
    <source>
        <strain evidence="5">MO-923</strain>
    </source>
</reference>
<evidence type="ECO:0000256" key="4">
    <source>
        <dbReference type="ARBA" id="ARBA00039977"/>
    </source>
</evidence>
<comment type="caution">
    <text evidence="5">The sequence shown here is derived from an EMBL/GenBank/DDBJ whole genome shotgun (WGS) entry which is preliminary data.</text>
</comment>
<evidence type="ECO:0000313" key="5">
    <source>
        <dbReference type="EMBL" id="GJJ11194.1"/>
    </source>
</evidence>
<sequence>MSLYFRRFYASVPKPDLTTPFTARVASAPHKVNLRRIRKQQLERHSRIPITSKLPDLKLTSTSLTPGEKERYDRLKRLGLLIREDFTEPTEEEWLEQVNAKRARLRGIKTRNVVDPETGKTVQVEDVVGTRIYFPNWILQMIRNTTPPGQPYNPWEATFRAPYSVTKLDVRSYLWAVYGIKCTYIRTQIIPAVFKRNPYGQRMKRKGHKRVIVGLVEPFYYPEAMEDMDRTDRQARQDWLDQVYQHYRFEVARKQNMFQRLTQPYQSRFKLNNTRKDILRRVLERRQAREKAMDEGAAAYLPSPPTTAASTAIDI</sequence>
<organism evidence="5 6">
    <name type="scientific">Clathrus columnatus</name>
    <dbReference type="NCBI Taxonomy" id="1419009"/>
    <lineage>
        <taxon>Eukaryota</taxon>
        <taxon>Fungi</taxon>
        <taxon>Dikarya</taxon>
        <taxon>Basidiomycota</taxon>
        <taxon>Agaricomycotina</taxon>
        <taxon>Agaricomycetes</taxon>
        <taxon>Phallomycetidae</taxon>
        <taxon>Phallales</taxon>
        <taxon>Clathraceae</taxon>
        <taxon>Clathrus</taxon>
    </lineage>
</organism>
<dbReference type="PANTHER" id="PTHR12059">
    <property type="entry name" value="RIBOSOMAL PROTEIN L23-RELATED"/>
    <property type="match status" value="1"/>
</dbReference>
<evidence type="ECO:0000256" key="3">
    <source>
        <dbReference type="ARBA" id="ARBA00023274"/>
    </source>
</evidence>
<dbReference type="PANTHER" id="PTHR12059:SF5">
    <property type="entry name" value="LARGE RIBOSOMAL SUBUNIT PROTEIN UL23M"/>
    <property type="match status" value="1"/>
</dbReference>
<keyword evidence="3" id="KW-0687">Ribonucleoprotein</keyword>
<protein>
    <recommendedName>
        <fullName evidence="4">Large ribosomal subunit protein uL23m</fullName>
    </recommendedName>
</protein>
<comment type="similarity">
    <text evidence="1">Belongs to the universal ribosomal protein uL23 family.</text>
</comment>
<dbReference type="EMBL" id="BPWL01000006">
    <property type="protein sequence ID" value="GJJ11194.1"/>
    <property type="molecule type" value="Genomic_DNA"/>
</dbReference>
<gene>
    <name evidence="5" type="ORF">Clacol_005426</name>
</gene>
<dbReference type="GO" id="GO:0032543">
    <property type="term" value="P:mitochondrial translation"/>
    <property type="evidence" value="ECO:0007669"/>
    <property type="project" value="TreeGrafter"/>
</dbReference>
<keyword evidence="6" id="KW-1185">Reference proteome</keyword>
<dbReference type="InterPro" id="IPR013025">
    <property type="entry name" value="Ribosomal_uL23-like"/>
</dbReference>
<keyword evidence="2" id="KW-0689">Ribosomal protein</keyword>
<evidence type="ECO:0000256" key="1">
    <source>
        <dbReference type="ARBA" id="ARBA00006700"/>
    </source>
</evidence>
<name>A0AAV5ADF1_9AGAM</name>
<accession>A0AAV5ADF1</accession>